<accession>B8GP10</accession>
<dbReference type="AlphaFoldDB" id="B8GP10"/>
<dbReference type="RefSeq" id="WP_012637583.1">
    <property type="nucleotide sequence ID" value="NC_011901.1"/>
</dbReference>
<keyword evidence="2" id="KW-1185">Reference proteome</keyword>
<organism evidence="1 2">
    <name type="scientific">Thioalkalivibrio sulfidiphilus (strain HL-EbGR7)</name>
    <dbReference type="NCBI Taxonomy" id="396588"/>
    <lineage>
        <taxon>Bacteria</taxon>
        <taxon>Pseudomonadati</taxon>
        <taxon>Pseudomonadota</taxon>
        <taxon>Gammaproteobacteria</taxon>
        <taxon>Chromatiales</taxon>
        <taxon>Ectothiorhodospiraceae</taxon>
        <taxon>Thioalkalivibrio</taxon>
    </lineage>
</organism>
<sequence length="116" mass="12732">MNIEIEGADGKLRRFDDDALLVAMAGDYAGHKPLDLGEPGPASVISGEPGYRYRSGGVEVVLTRRELQHLVFHALPVAWYQRLKSACPELPEIGATFYDANSGRALQPKVKVPRED</sequence>
<gene>
    <name evidence="1" type="ordered locus">Tgr7_1011</name>
</gene>
<proteinExistence type="predicted"/>
<dbReference type="Proteomes" id="UP000002383">
    <property type="component" value="Chromosome"/>
</dbReference>
<dbReference type="STRING" id="396588.Tgr7_1011"/>
<dbReference type="HOGENOM" id="CLU_2095789_0_0_6"/>
<evidence type="ECO:0000313" key="1">
    <source>
        <dbReference type="EMBL" id="ACL72099.1"/>
    </source>
</evidence>
<protein>
    <submittedName>
        <fullName evidence="1">Uncharacterized protein</fullName>
    </submittedName>
</protein>
<name>B8GP10_THISH</name>
<dbReference type="OrthoDB" id="5783973at2"/>
<reference evidence="1 2" key="1">
    <citation type="journal article" date="2011" name="Stand. Genomic Sci.">
        <title>Complete genome sequence of 'Thioalkalivibrio sulfidophilus' HL-EbGr7.</title>
        <authorList>
            <person name="Muyzer G."/>
            <person name="Sorokin D.Y."/>
            <person name="Mavromatis K."/>
            <person name="Lapidus A."/>
            <person name="Clum A."/>
            <person name="Ivanova N."/>
            <person name="Pati A."/>
            <person name="d'Haeseleer P."/>
            <person name="Woyke T."/>
            <person name="Kyrpides N.C."/>
        </authorList>
    </citation>
    <scope>NUCLEOTIDE SEQUENCE [LARGE SCALE GENOMIC DNA]</scope>
    <source>
        <strain evidence="1 2">HL-EbGR7</strain>
    </source>
</reference>
<dbReference type="EMBL" id="CP001339">
    <property type="protein sequence ID" value="ACL72099.1"/>
    <property type="molecule type" value="Genomic_DNA"/>
</dbReference>
<evidence type="ECO:0000313" key="2">
    <source>
        <dbReference type="Proteomes" id="UP000002383"/>
    </source>
</evidence>
<dbReference type="KEGG" id="tgr:Tgr7_1011"/>